<evidence type="ECO:0000313" key="3">
    <source>
        <dbReference type="Proteomes" id="UP000887574"/>
    </source>
</evidence>
<feature type="region of interest" description="Disordered" evidence="1">
    <location>
        <begin position="114"/>
        <end position="267"/>
    </location>
</feature>
<reference evidence="4" key="1">
    <citation type="submission" date="2022-11" db="UniProtKB">
        <authorList>
            <consortium name="WormBaseParasite"/>
        </authorList>
    </citation>
    <scope>IDENTIFICATION</scope>
</reference>
<organism evidence="3 4">
    <name type="scientific">Ditylenchus dipsaci</name>
    <dbReference type="NCBI Taxonomy" id="166011"/>
    <lineage>
        <taxon>Eukaryota</taxon>
        <taxon>Metazoa</taxon>
        <taxon>Ecdysozoa</taxon>
        <taxon>Nematoda</taxon>
        <taxon>Chromadorea</taxon>
        <taxon>Rhabditida</taxon>
        <taxon>Tylenchina</taxon>
        <taxon>Tylenchomorpha</taxon>
        <taxon>Sphaerularioidea</taxon>
        <taxon>Anguinidae</taxon>
        <taxon>Anguininae</taxon>
        <taxon>Ditylenchus</taxon>
    </lineage>
</organism>
<accession>A0A915DCC6</accession>
<dbReference type="Proteomes" id="UP000887574">
    <property type="component" value="Unplaced"/>
</dbReference>
<sequence>MLFSDGVDPGASSPGCIAPADMMLLYKLCIGLCFLFVLGCCCNIIFCCMSRNVGWSPKHNNKKKQNKRLAISTTGSFQHQRPFSALTTTTSTLNPHGHKNEYWIQDTGREQNEPSFYSSHYGELPVNTTTDNGNNRRNSLTSYASVKQRGNRLQDSVHTTHFRLSNSGSDGVSIRPYGPPPSTSPSANSGALRSTIYDQSSTYHPPNSTTFHTNDPTFSSSTSGSVASSMLAEEQEMGDKHQDGQTQEQGVGGPHRVAPLPPPATTTFITMTGTQPNFKARPSGEYEVMAQQPLSRGY</sequence>
<protein>
    <submittedName>
        <fullName evidence="4">Uncharacterized protein</fullName>
    </submittedName>
</protein>
<feature type="transmembrane region" description="Helical" evidence="2">
    <location>
        <begin position="24"/>
        <end position="49"/>
    </location>
</feature>
<keyword evidence="2" id="KW-0472">Membrane</keyword>
<keyword evidence="2" id="KW-0812">Transmembrane</keyword>
<feature type="compositionally biased region" description="Polar residues" evidence="1">
    <location>
        <begin position="151"/>
        <end position="170"/>
    </location>
</feature>
<dbReference type="WBParaSite" id="jg18153">
    <property type="protein sequence ID" value="jg18153"/>
    <property type="gene ID" value="jg18153"/>
</dbReference>
<keyword evidence="2" id="KW-1133">Transmembrane helix</keyword>
<proteinExistence type="predicted"/>
<keyword evidence="3" id="KW-1185">Reference proteome</keyword>
<evidence type="ECO:0000256" key="2">
    <source>
        <dbReference type="SAM" id="Phobius"/>
    </source>
</evidence>
<name>A0A915DCC6_9BILA</name>
<feature type="compositionally biased region" description="Low complexity" evidence="1">
    <location>
        <begin position="127"/>
        <end position="138"/>
    </location>
</feature>
<dbReference type="AlphaFoldDB" id="A0A915DCC6"/>
<feature type="compositionally biased region" description="Low complexity" evidence="1">
    <location>
        <begin position="219"/>
        <end position="229"/>
    </location>
</feature>
<evidence type="ECO:0000313" key="4">
    <source>
        <dbReference type="WBParaSite" id="jg18153"/>
    </source>
</evidence>
<evidence type="ECO:0000256" key="1">
    <source>
        <dbReference type="SAM" id="MobiDB-lite"/>
    </source>
</evidence>
<feature type="compositionally biased region" description="Polar residues" evidence="1">
    <location>
        <begin position="184"/>
        <end position="218"/>
    </location>
</feature>